<evidence type="ECO:0000256" key="3">
    <source>
        <dbReference type="ARBA" id="ARBA00022695"/>
    </source>
</evidence>
<dbReference type="PANTHER" id="PTHR34388:SF1">
    <property type="entry name" value="DNA POLYMERASE III SUBUNIT DELTA"/>
    <property type="match status" value="1"/>
</dbReference>
<dbReference type="InterPro" id="IPR005790">
    <property type="entry name" value="DNA_polIII_delta"/>
</dbReference>
<dbReference type="EC" id="2.7.7.7" evidence="1"/>
<comment type="catalytic activity">
    <reaction evidence="7">
        <text>DNA(n) + a 2'-deoxyribonucleoside 5'-triphosphate = DNA(n+1) + diphosphate</text>
        <dbReference type="Rhea" id="RHEA:22508"/>
        <dbReference type="Rhea" id="RHEA-COMP:17339"/>
        <dbReference type="Rhea" id="RHEA-COMP:17340"/>
        <dbReference type="ChEBI" id="CHEBI:33019"/>
        <dbReference type="ChEBI" id="CHEBI:61560"/>
        <dbReference type="ChEBI" id="CHEBI:173112"/>
        <dbReference type="EC" id="2.7.7.7"/>
    </reaction>
</comment>
<dbReference type="GO" id="GO:0006261">
    <property type="term" value="P:DNA-templated DNA replication"/>
    <property type="evidence" value="ECO:0007669"/>
    <property type="project" value="TreeGrafter"/>
</dbReference>
<keyword evidence="4" id="KW-0235">DNA replication</keyword>
<keyword evidence="5" id="KW-0239">DNA-directed DNA polymerase</keyword>
<evidence type="ECO:0000259" key="8">
    <source>
        <dbReference type="Pfam" id="PF21694"/>
    </source>
</evidence>
<keyword evidence="3" id="KW-0548">Nucleotidyltransferase</keyword>
<gene>
    <name evidence="9" type="ORF">UFOPK4347_00276</name>
</gene>
<protein>
    <recommendedName>
        <fullName evidence="1">DNA-directed DNA polymerase</fullName>
        <ecNumber evidence="1">2.7.7.7</ecNumber>
    </recommendedName>
</protein>
<feature type="domain" description="DNA polymerase III delta subunit-like C-terminal" evidence="8">
    <location>
        <begin position="205"/>
        <end position="320"/>
    </location>
</feature>
<dbReference type="PANTHER" id="PTHR34388">
    <property type="entry name" value="DNA POLYMERASE III SUBUNIT DELTA"/>
    <property type="match status" value="1"/>
</dbReference>
<dbReference type="SUPFAM" id="SSF48019">
    <property type="entry name" value="post-AAA+ oligomerization domain-like"/>
    <property type="match status" value="1"/>
</dbReference>
<evidence type="ECO:0000256" key="4">
    <source>
        <dbReference type="ARBA" id="ARBA00022705"/>
    </source>
</evidence>
<evidence type="ECO:0000256" key="2">
    <source>
        <dbReference type="ARBA" id="ARBA00022679"/>
    </source>
</evidence>
<sequence>MTIYLITGDDESLVLEELGTRVHELIGDGDRSLMLDDYDAEKSTVEEIEIAVRAAVDAANTLALFTERRVVVLRHVNVPKVDALQPLVGYLASPVAATDFIFTATGAVAKSVLDAIKKAGGSTVATAVSQKPKERELWFREQLELAGLRLDPHAISAINDTLGNDTGRFPGIVDTLLSTYGTGKKLSYDDVVIFLGESGSTAPWHLTDAIDSGNTGEALKVLHRLMHAGEMHPLQVMVLLHRHFERFARLDGENVSSPADAMALLSIRSEFPARKAMQQAEKLGSDAIAQGIVLLADADVQLRGQRDWPEELVMEVLVARLSRLAGGARRNRAISRQR</sequence>
<dbReference type="NCBIfam" id="TIGR01128">
    <property type="entry name" value="holA"/>
    <property type="match status" value="1"/>
</dbReference>
<evidence type="ECO:0000256" key="6">
    <source>
        <dbReference type="ARBA" id="ARBA00034754"/>
    </source>
</evidence>
<evidence type="ECO:0000313" key="9">
    <source>
        <dbReference type="EMBL" id="CAB5060375.1"/>
    </source>
</evidence>
<dbReference type="AlphaFoldDB" id="A0A6J7U3R1"/>
<name>A0A6J7U3R1_9ZZZZ</name>
<keyword evidence="2" id="KW-0808">Transferase</keyword>
<evidence type="ECO:0000256" key="1">
    <source>
        <dbReference type="ARBA" id="ARBA00012417"/>
    </source>
</evidence>
<proteinExistence type="inferred from homology"/>
<dbReference type="GO" id="GO:0003677">
    <property type="term" value="F:DNA binding"/>
    <property type="evidence" value="ECO:0007669"/>
    <property type="project" value="InterPro"/>
</dbReference>
<dbReference type="Gene3D" id="3.40.50.300">
    <property type="entry name" value="P-loop containing nucleotide triphosphate hydrolases"/>
    <property type="match status" value="1"/>
</dbReference>
<dbReference type="SUPFAM" id="SSF52540">
    <property type="entry name" value="P-loop containing nucleoside triphosphate hydrolases"/>
    <property type="match status" value="1"/>
</dbReference>
<evidence type="ECO:0000256" key="7">
    <source>
        <dbReference type="ARBA" id="ARBA00049244"/>
    </source>
</evidence>
<dbReference type="InterPro" id="IPR048466">
    <property type="entry name" value="DNA_pol3_delta-like_C"/>
</dbReference>
<dbReference type="GO" id="GO:0003887">
    <property type="term" value="F:DNA-directed DNA polymerase activity"/>
    <property type="evidence" value="ECO:0007669"/>
    <property type="project" value="UniProtKB-KW"/>
</dbReference>
<organism evidence="9">
    <name type="scientific">freshwater metagenome</name>
    <dbReference type="NCBI Taxonomy" id="449393"/>
    <lineage>
        <taxon>unclassified sequences</taxon>
        <taxon>metagenomes</taxon>
        <taxon>ecological metagenomes</taxon>
    </lineage>
</organism>
<dbReference type="GO" id="GO:0009360">
    <property type="term" value="C:DNA polymerase III complex"/>
    <property type="evidence" value="ECO:0007669"/>
    <property type="project" value="TreeGrafter"/>
</dbReference>
<dbReference type="EMBL" id="CAFBQU010000004">
    <property type="protein sequence ID" value="CAB5060375.1"/>
    <property type="molecule type" value="Genomic_DNA"/>
</dbReference>
<comment type="similarity">
    <text evidence="6">Belongs to the DNA polymerase HolA subunit family.</text>
</comment>
<evidence type="ECO:0000256" key="5">
    <source>
        <dbReference type="ARBA" id="ARBA00022932"/>
    </source>
</evidence>
<dbReference type="Gene3D" id="1.20.272.10">
    <property type="match status" value="1"/>
</dbReference>
<dbReference type="InterPro" id="IPR027417">
    <property type="entry name" value="P-loop_NTPase"/>
</dbReference>
<accession>A0A6J7U3R1</accession>
<dbReference type="InterPro" id="IPR008921">
    <property type="entry name" value="DNA_pol3_clamp-load_cplx_C"/>
</dbReference>
<dbReference type="Pfam" id="PF21694">
    <property type="entry name" value="DNA_pol3_delta_C"/>
    <property type="match status" value="1"/>
</dbReference>
<reference evidence="9" key="1">
    <citation type="submission" date="2020-05" db="EMBL/GenBank/DDBJ databases">
        <authorList>
            <person name="Chiriac C."/>
            <person name="Salcher M."/>
            <person name="Ghai R."/>
            <person name="Kavagutti S V."/>
        </authorList>
    </citation>
    <scope>NUCLEOTIDE SEQUENCE</scope>
</reference>